<accession>A0ABU8KAM4</accession>
<dbReference type="PANTHER" id="PTHR43539">
    <property type="entry name" value="FLAVIN-BINDING MONOOXYGENASE-LIKE PROTEIN (AFU_ORTHOLOGUE AFUA_4G09220)"/>
    <property type="match status" value="1"/>
</dbReference>
<sequence length="424" mass="46401">MSEMGVLDAVVVGAGWAGLGVSYMLAQSDMRHCVLERGRIGETWRTQRWDSFHFNLPNMYSVMPGDRYDGPNPEGFMTHIEFATLLEDYARRYQLPVRNGISVTKLKSSDGLFHIVTPQQTWRAKNVVVASGSLNRPRRPVSAFALKDGPVQLDASDYRNADDLPAGAILVIGSAQSGSQIAEDLILAGRETYLATGHIGRLPRCYRGRDIVVWMVKTGLVDAPRKDFVDPSGRVAGRPLIGALHTISLQSLSAQGVVLLGRFLGVENGQPVFADDLVGNIRFGDEISAQFKNRIDEFIERSGLNAPAPVEEEAEAVAPLLPQRPILSLDLVERNISAIVWCTGFQGDFSWIDVPGVLDKRGQPVHEDGVAPIPGIYFAGLDFASTRRSGTVMAIEDEARRFVGQILARTDPPTVHIPANSPYE</sequence>
<dbReference type="Gene3D" id="3.50.50.60">
    <property type="entry name" value="FAD/NAD(P)-binding domain"/>
    <property type="match status" value="2"/>
</dbReference>
<dbReference type="InterPro" id="IPR036188">
    <property type="entry name" value="FAD/NAD-bd_sf"/>
</dbReference>
<evidence type="ECO:0000313" key="2">
    <source>
        <dbReference type="EMBL" id="MEI9402725.1"/>
    </source>
</evidence>
<gene>
    <name evidence="2" type="ORF">O7A05_11225</name>
</gene>
<dbReference type="RefSeq" id="WP_337093135.1">
    <property type="nucleotide sequence ID" value="NZ_JAPYKO010000006.1"/>
</dbReference>
<dbReference type="InterPro" id="IPR050982">
    <property type="entry name" value="Auxin_biosynth/cation_transpt"/>
</dbReference>
<evidence type="ECO:0000313" key="3">
    <source>
        <dbReference type="Proteomes" id="UP001366503"/>
    </source>
</evidence>
<dbReference type="Proteomes" id="UP001366503">
    <property type="component" value="Unassembled WGS sequence"/>
</dbReference>
<protein>
    <submittedName>
        <fullName evidence="2">NAD(P)/FAD-dependent oxidoreductase</fullName>
    </submittedName>
</protein>
<dbReference type="EMBL" id="JAPYKO010000006">
    <property type="protein sequence ID" value="MEI9402725.1"/>
    <property type="molecule type" value="Genomic_DNA"/>
</dbReference>
<dbReference type="SUPFAM" id="SSF51905">
    <property type="entry name" value="FAD/NAD(P)-binding domain"/>
    <property type="match status" value="1"/>
</dbReference>
<name>A0ABU8KAM4_9HYPH</name>
<keyword evidence="3" id="KW-1185">Reference proteome</keyword>
<reference evidence="2 3" key="1">
    <citation type="submission" date="2022-12" db="EMBL/GenBank/DDBJ databases">
        <authorList>
            <person name="Muema E."/>
        </authorList>
    </citation>
    <scope>NUCLEOTIDE SEQUENCE [LARGE SCALE GENOMIC DNA]</scope>
    <source>
        <strain evidence="3">1330</strain>
    </source>
</reference>
<organism evidence="2 3">
    <name type="scientific">Mesorhizobium argentiipisi</name>
    <dbReference type="NCBI Taxonomy" id="3015175"/>
    <lineage>
        <taxon>Bacteria</taxon>
        <taxon>Pseudomonadati</taxon>
        <taxon>Pseudomonadota</taxon>
        <taxon>Alphaproteobacteria</taxon>
        <taxon>Hyphomicrobiales</taxon>
        <taxon>Phyllobacteriaceae</taxon>
        <taxon>Mesorhizobium</taxon>
    </lineage>
</organism>
<comment type="caution">
    <text evidence="2">The sequence shown here is derived from an EMBL/GenBank/DDBJ whole genome shotgun (WGS) entry which is preliminary data.</text>
</comment>
<dbReference type="PANTHER" id="PTHR43539:SF78">
    <property type="entry name" value="FLAVIN-CONTAINING MONOOXYGENASE"/>
    <property type="match status" value="1"/>
</dbReference>
<evidence type="ECO:0000256" key="1">
    <source>
        <dbReference type="ARBA" id="ARBA00023002"/>
    </source>
</evidence>
<keyword evidence="1" id="KW-0560">Oxidoreductase</keyword>
<dbReference type="Pfam" id="PF13738">
    <property type="entry name" value="Pyr_redox_3"/>
    <property type="match status" value="1"/>
</dbReference>
<proteinExistence type="predicted"/>